<dbReference type="GO" id="GO:0035435">
    <property type="term" value="P:phosphate ion transmembrane transport"/>
    <property type="evidence" value="ECO:0007669"/>
    <property type="project" value="InterPro"/>
</dbReference>
<comment type="similarity">
    <text evidence="2 7">Belongs to the PstS family.</text>
</comment>
<sequence length="342" mass="36358">MYMNSFLKKALVVSAISFAPVAFAADMTGAGATFPYPIYAKWAEAYKAKTGSNLNYQSIGSSGGIKQIKAKTVDFGATDNPVKFEDLEKDGMVQFPAIIGGVVPVMNVDGIKPGELKLDGPTLADIFQGVISDWGDKRIALMNPGVKIPSGPITIVHRADGSGTTAIFTDYLAKTSSLWKDAVGAGASVKWPAASSVGGKGNEGVAANVSRVKNSVGYVEYAYAKKNKMTHIALKNKEGNFVQPDDLTFAAAAAGTDWAKIPGMGTFITDAAGAKSWPITGASFILLYKNPDNKANAAEVMKFFDFGFKEGKNMALELDYVPMPDATTDFIRKNVFTKVVTK</sequence>
<dbReference type="Gene3D" id="3.40.190.10">
    <property type="entry name" value="Periplasmic binding protein-like II"/>
    <property type="match status" value="2"/>
</dbReference>
<keyword evidence="6 7" id="KW-0592">Phosphate transport</keyword>
<dbReference type="SUPFAM" id="SSF53850">
    <property type="entry name" value="Periplasmic binding protein-like II"/>
    <property type="match status" value="1"/>
</dbReference>
<dbReference type="AlphaFoldDB" id="A0A6M9PWW2"/>
<reference evidence="10 11" key="1">
    <citation type="submission" date="2018-04" db="EMBL/GenBank/DDBJ databases">
        <title>Polynucleobacter sp. UK-Long2-W17 genome.</title>
        <authorList>
            <person name="Hahn M.W."/>
        </authorList>
    </citation>
    <scope>NUCLEOTIDE SEQUENCE [LARGE SCALE GENOMIC DNA]</scope>
    <source>
        <strain evidence="10 11">UK-Long2-W17</strain>
    </source>
</reference>
<dbReference type="PANTHER" id="PTHR42996:SF1">
    <property type="entry name" value="PHOSPHATE-BINDING PROTEIN PSTS"/>
    <property type="match status" value="1"/>
</dbReference>
<keyword evidence="11" id="KW-1185">Reference proteome</keyword>
<dbReference type="PANTHER" id="PTHR42996">
    <property type="entry name" value="PHOSPHATE-BINDING PROTEIN PSTS"/>
    <property type="match status" value="1"/>
</dbReference>
<evidence type="ECO:0000256" key="5">
    <source>
        <dbReference type="ARBA" id="ARBA00022448"/>
    </source>
</evidence>
<feature type="domain" description="PBP" evidence="9">
    <location>
        <begin position="27"/>
        <end position="306"/>
    </location>
</feature>
<feature type="signal peptide" evidence="8">
    <location>
        <begin position="1"/>
        <end position="24"/>
    </location>
</feature>
<comment type="subunit">
    <text evidence="3 7">The complex is composed of two ATP-binding proteins (PstB), two transmembrane proteins (PstC and PstA) and a solute-binding protein (PstS).</text>
</comment>
<dbReference type="NCBIfam" id="NF008171">
    <property type="entry name" value="PRK10918.1"/>
    <property type="match status" value="1"/>
</dbReference>
<comment type="function">
    <text evidence="1 7">Part of the ABC transporter complex PstSACB involved in phosphate import.</text>
</comment>
<dbReference type="KEGG" id="pard:DN92_04780"/>
<keyword evidence="5 7" id="KW-0813">Transport</keyword>
<dbReference type="GO" id="GO:0043190">
    <property type="term" value="C:ATP-binding cassette (ABC) transporter complex"/>
    <property type="evidence" value="ECO:0007669"/>
    <property type="project" value="InterPro"/>
</dbReference>
<gene>
    <name evidence="10" type="ORF">DN92_04780</name>
</gene>
<name>A0A6M9PWW2_9BURK</name>
<feature type="chain" id="PRO_5026654184" description="Phosphate-binding protein PstS" evidence="8">
    <location>
        <begin position="25"/>
        <end position="342"/>
    </location>
</feature>
<evidence type="ECO:0000256" key="1">
    <source>
        <dbReference type="ARBA" id="ARBA00002841"/>
    </source>
</evidence>
<evidence type="ECO:0000259" key="9">
    <source>
        <dbReference type="Pfam" id="PF12849"/>
    </source>
</evidence>
<dbReference type="Pfam" id="PF12849">
    <property type="entry name" value="PBP_like_2"/>
    <property type="match status" value="1"/>
</dbReference>
<proteinExistence type="inferred from homology"/>
<organism evidence="10 11">
    <name type="scientific">Polynucleobacter arcticus</name>
    <dbReference type="NCBI Taxonomy" id="1743165"/>
    <lineage>
        <taxon>Bacteria</taxon>
        <taxon>Pseudomonadati</taxon>
        <taxon>Pseudomonadota</taxon>
        <taxon>Betaproteobacteria</taxon>
        <taxon>Burkholderiales</taxon>
        <taxon>Burkholderiaceae</taxon>
        <taxon>Polynucleobacter</taxon>
    </lineage>
</organism>
<evidence type="ECO:0000256" key="2">
    <source>
        <dbReference type="ARBA" id="ARBA00008725"/>
    </source>
</evidence>
<evidence type="ECO:0000313" key="10">
    <source>
        <dbReference type="EMBL" id="QKM60413.1"/>
    </source>
</evidence>
<protein>
    <recommendedName>
        <fullName evidence="4 7">Phosphate-binding protein PstS</fullName>
    </recommendedName>
</protein>
<dbReference type="Proteomes" id="UP000501090">
    <property type="component" value="Chromosome"/>
</dbReference>
<dbReference type="InterPro" id="IPR005673">
    <property type="entry name" value="ABC_phos-bd_PstS"/>
</dbReference>
<evidence type="ECO:0000256" key="8">
    <source>
        <dbReference type="SAM" id="SignalP"/>
    </source>
</evidence>
<dbReference type="InterPro" id="IPR024370">
    <property type="entry name" value="PBP_domain"/>
</dbReference>
<dbReference type="NCBIfam" id="TIGR00975">
    <property type="entry name" value="3a0107s03"/>
    <property type="match status" value="1"/>
</dbReference>
<evidence type="ECO:0000256" key="3">
    <source>
        <dbReference type="ARBA" id="ARBA00011529"/>
    </source>
</evidence>
<dbReference type="CDD" id="cd13565">
    <property type="entry name" value="PBP2_PstS"/>
    <property type="match status" value="1"/>
</dbReference>
<evidence type="ECO:0000256" key="6">
    <source>
        <dbReference type="ARBA" id="ARBA00022592"/>
    </source>
</evidence>
<dbReference type="GO" id="GO:0042301">
    <property type="term" value="F:phosphate ion binding"/>
    <property type="evidence" value="ECO:0007669"/>
    <property type="project" value="InterPro"/>
</dbReference>
<accession>A0A6M9PWW2</accession>
<dbReference type="EMBL" id="CP028940">
    <property type="protein sequence ID" value="QKM60413.1"/>
    <property type="molecule type" value="Genomic_DNA"/>
</dbReference>
<dbReference type="PIRSF" id="PIRSF002756">
    <property type="entry name" value="PstS"/>
    <property type="match status" value="1"/>
</dbReference>
<evidence type="ECO:0000256" key="7">
    <source>
        <dbReference type="PIRNR" id="PIRNR002756"/>
    </source>
</evidence>
<dbReference type="InterPro" id="IPR050962">
    <property type="entry name" value="Phosphate-bind_PstS"/>
</dbReference>
<evidence type="ECO:0000313" key="11">
    <source>
        <dbReference type="Proteomes" id="UP000501090"/>
    </source>
</evidence>
<keyword evidence="8" id="KW-0732">Signal</keyword>
<evidence type="ECO:0000256" key="4">
    <source>
        <dbReference type="ARBA" id="ARBA00021889"/>
    </source>
</evidence>